<evidence type="ECO:0000256" key="4">
    <source>
        <dbReference type="ARBA" id="ARBA00022801"/>
    </source>
</evidence>
<sequence length="137" mass="16670">MRRPRRPSKKVSQRMKRVRTVGTLPEFDLWRALAKLTRAKFEVDTRPEPDVNRRADLIFRRRRLAVFVDGCFWHGCPRHYSTPRRNAAWWTDKIERNRRRDKQTSRLLRRTGWTVVRVWEHEEPSRAAARIVKKLRV</sequence>
<keyword evidence="4" id="KW-0378">Hydrolase</keyword>
<dbReference type="AlphaFoldDB" id="A0A0F8ZXC2"/>
<dbReference type="GO" id="GO:0006298">
    <property type="term" value="P:mismatch repair"/>
    <property type="evidence" value="ECO:0007669"/>
    <property type="project" value="InterPro"/>
</dbReference>
<protein>
    <recommendedName>
        <fullName evidence="7">DUF559 domain-containing protein</fullName>
    </recommendedName>
</protein>
<comment type="caution">
    <text evidence="6">The sequence shown here is derived from an EMBL/GenBank/DDBJ whole genome shotgun (WGS) entry which is preliminary data.</text>
</comment>
<dbReference type="GO" id="GO:0016787">
    <property type="term" value="F:hydrolase activity"/>
    <property type="evidence" value="ECO:0007669"/>
    <property type="project" value="UniProtKB-KW"/>
</dbReference>
<proteinExistence type="predicted"/>
<evidence type="ECO:0000256" key="1">
    <source>
        <dbReference type="ARBA" id="ARBA00022722"/>
    </source>
</evidence>
<organism evidence="6">
    <name type="scientific">marine sediment metagenome</name>
    <dbReference type="NCBI Taxonomy" id="412755"/>
    <lineage>
        <taxon>unclassified sequences</taxon>
        <taxon>metagenomes</taxon>
        <taxon>ecological metagenomes</taxon>
    </lineage>
</organism>
<evidence type="ECO:0000256" key="2">
    <source>
        <dbReference type="ARBA" id="ARBA00022759"/>
    </source>
</evidence>
<dbReference type="GO" id="GO:0004519">
    <property type="term" value="F:endonuclease activity"/>
    <property type="evidence" value="ECO:0007669"/>
    <property type="project" value="UniProtKB-KW"/>
</dbReference>
<evidence type="ECO:0000256" key="3">
    <source>
        <dbReference type="ARBA" id="ARBA00022763"/>
    </source>
</evidence>
<dbReference type="Gene3D" id="3.40.960.10">
    <property type="entry name" value="VSR Endonuclease"/>
    <property type="match status" value="1"/>
</dbReference>
<name>A0A0F8ZXC2_9ZZZZ</name>
<dbReference type="InterPro" id="IPR004603">
    <property type="entry name" value="DNA_mismatch_endonuc_vsr"/>
</dbReference>
<evidence type="ECO:0000256" key="5">
    <source>
        <dbReference type="ARBA" id="ARBA00023204"/>
    </source>
</evidence>
<dbReference type="Pfam" id="PF03852">
    <property type="entry name" value="Vsr"/>
    <property type="match status" value="1"/>
</dbReference>
<evidence type="ECO:0000313" key="6">
    <source>
        <dbReference type="EMBL" id="KKK98478.1"/>
    </source>
</evidence>
<dbReference type="SUPFAM" id="SSF52980">
    <property type="entry name" value="Restriction endonuclease-like"/>
    <property type="match status" value="1"/>
</dbReference>
<dbReference type="InterPro" id="IPR011335">
    <property type="entry name" value="Restrct_endonuc-II-like"/>
</dbReference>
<gene>
    <name evidence="6" type="ORF">LCGC14_2642350</name>
</gene>
<evidence type="ECO:0008006" key="7">
    <source>
        <dbReference type="Google" id="ProtNLM"/>
    </source>
</evidence>
<keyword evidence="3" id="KW-0227">DNA damage</keyword>
<accession>A0A0F8ZXC2</accession>
<keyword evidence="1" id="KW-0540">Nuclease</keyword>
<keyword evidence="2" id="KW-0255">Endonuclease</keyword>
<dbReference type="EMBL" id="LAZR01045600">
    <property type="protein sequence ID" value="KKK98478.1"/>
    <property type="molecule type" value="Genomic_DNA"/>
</dbReference>
<reference evidence="6" key="1">
    <citation type="journal article" date="2015" name="Nature">
        <title>Complex archaea that bridge the gap between prokaryotes and eukaryotes.</title>
        <authorList>
            <person name="Spang A."/>
            <person name="Saw J.H."/>
            <person name="Jorgensen S.L."/>
            <person name="Zaremba-Niedzwiedzka K."/>
            <person name="Martijn J."/>
            <person name="Lind A.E."/>
            <person name="van Eijk R."/>
            <person name="Schleper C."/>
            <person name="Guy L."/>
            <person name="Ettema T.J."/>
        </authorList>
    </citation>
    <scope>NUCLEOTIDE SEQUENCE</scope>
</reference>
<keyword evidence="5" id="KW-0234">DNA repair</keyword>